<dbReference type="InterPro" id="IPR013103">
    <property type="entry name" value="RVT_2"/>
</dbReference>
<feature type="region of interest" description="Disordered" evidence="1">
    <location>
        <begin position="460"/>
        <end position="479"/>
    </location>
</feature>
<organism evidence="3 4">
    <name type="scientific">Buddleja alternifolia</name>
    <dbReference type="NCBI Taxonomy" id="168488"/>
    <lineage>
        <taxon>Eukaryota</taxon>
        <taxon>Viridiplantae</taxon>
        <taxon>Streptophyta</taxon>
        <taxon>Embryophyta</taxon>
        <taxon>Tracheophyta</taxon>
        <taxon>Spermatophyta</taxon>
        <taxon>Magnoliopsida</taxon>
        <taxon>eudicotyledons</taxon>
        <taxon>Gunneridae</taxon>
        <taxon>Pentapetalae</taxon>
        <taxon>asterids</taxon>
        <taxon>lamiids</taxon>
        <taxon>Lamiales</taxon>
        <taxon>Scrophulariaceae</taxon>
        <taxon>Buddlejeae</taxon>
        <taxon>Buddleja</taxon>
    </lineage>
</organism>
<keyword evidence="4" id="KW-1185">Reference proteome</keyword>
<dbReference type="PANTHER" id="PTHR37241:SF1">
    <property type="entry name" value="NEUROFILAMENT HEAVY PROTEIN"/>
    <property type="match status" value="1"/>
</dbReference>
<proteinExistence type="predicted"/>
<dbReference type="AlphaFoldDB" id="A0AAV6WB31"/>
<evidence type="ECO:0000313" key="4">
    <source>
        <dbReference type="Proteomes" id="UP000826271"/>
    </source>
</evidence>
<comment type="caution">
    <text evidence="3">The sequence shown here is derived from an EMBL/GenBank/DDBJ whole genome shotgun (WGS) entry which is preliminary data.</text>
</comment>
<accession>A0AAV6WB31</accession>
<feature type="region of interest" description="Disordered" evidence="1">
    <location>
        <begin position="571"/>
        <end position="592"/>
    </location>
</feature>
<reference evidence="3" key="1">
    <citation type="submission" date="2019-10" db="EMBL/GenBank/DDBJ databases">
        <authorList>
            <person name="Zhang R."/>
            <person name="Pan Y."/>
            <person name="Wang J."/>
            <person name="Ma R."/>
            <person name="Yu S."/>
        </authorList>
    </citation>
    <scope>NUCLEOTIDE SEQUENCE</scope>
    <source>
        <strain evidence="3">LA-IB0</strain>
        <tissue evidence="3">Leaf</tissue>
    </source>
</reference>
<dbReference type="Proteomes" id="UP000826271">
    <property type="component" value="Unassembled WGS sequence"/>
</dbReference>
<dbReference type="PANTHER" id="PTHR37241">
    <property type="entry name" value="NEUROFILAMENT HEAVY PROTEIN"/>
    <property type="match status" value="1"/>
</dbReference>
<sequence>MMLQKFSKLLLSSSSSDSIDTSSAEAGGGDEEFYEEIEAPKFVDFTLPDHYRPDDRYWFCLRVGCDHKHDEEMDSETIYKNFVLRVMAARSPNIKLRRALDRNASRTPVKCPLSAPPKSSKPRLPRMAIISSISEKMMDEKKRVVRPLLKPVSTPVTKTKPVAAKIQNLLTLKCPKRNLEDLLKSMNNSDSAPPNGSKVTIKKMLQPQMRTGLRLLCAWISTVIYFLNHEKNLKEGPISSGPVMKFKKSKPTNPKPFRLRTDKSKGAAACVTPQSNKHQEVKSMSSPHESNAIQRLEKFKKSRSPLQKHSSLRSKGIDITKKEVASFLIPGQKLDVIHEASPEVSELNMAKKGTPGTDIELKRRPVTGMDGGGGTVMVVVLYASGSCFKSVKDQIQQEAVNEKVIKKGKSKRTSLTCVSLSVEFNLLRKMPLNTRPVHMVPDVKQVPSIQTDDPVLPQEATVRRSTRQTRPSTRYNPDEYVMLTDGGEPESYPEAISHDQRDMWMEAMKEEMKSLQENHTKGKRTLKNKWVYKLKNVEHSSQPKYKARLVVKGFNQKKGVDFEEIFSPVVRKPKSGKNHGTEIPTSRSFFSD</sequence>
<evidence type="ECO:0000256" key="1">
    <source>
        <dbReference type="SAM" id="MobiDB-lite"/>
    </source>
</evidence>
<gene>
    <name evidence="3" type="ORF">BUALT_Bualt15G0059900</name>
</gene>
<feature type="domain" description="Reverse transcriptase Ty1/copia-type" evidence="2">
    <location>
        <begin position="520"/>
        <end position="571"/>
    </location>
</feature>
<dbReference type="EMBL" id="WHWC01000015">
    <property type="protein sequence ID" value="KAG8368576.1"/>
    <property type="molecule type" value="Genomic_DNA"/>
</dbReference>
<evidence type="ECO:0000259" key="2">
    <source>
        <dbReference type="Pfam" id="PF07727"/>
    </source>
</evidence>
<feature type="compositionally biased region" description="Polar residues" evidence="1">
    <location>
        <begin position="583"/>
        <end position="592"/>
    </location>
</feature>
<protein>
    <recommendedName>
        <fullName evidence="2">Reverse transcriptase Ty1/copia-type domain-containing protein</fullName>
    </recommendedName>
</protein>
<evidence type="ECO:0000313" key="3">
    <source>
        <dbReference type="EMBL" id="KAG8368576.1"/>
    </source>
</evidence>
<name>A0AAV6WB31_9LAMI</name>
<feature type="region of interest" description="Disordered" evidence="1">
    <location>
        <begin position="244"/>
        <end position="265"/>
    </location>
</feature>
<dbReference type="Pfam" id="PF07727">
    <property type="entry name" value="RVT_2"/>
    <property type="match status" value="1"/>
</dbReference>